<feature type="region of interest" description="Disordered" evidence="1">
    <location>
        <begin position="20"/>
        <end position="56"/>
    </location>
</feature>
<dbReference type="Pfam" id="PF20478">
    <property type="entry name" value="P2RX7_C"/>
    <property type="match status" value="1"/>
</dbReference>
<reference evidence="4" key="1">
    <citation type="submission" date="2025-08" db="UniProtKB">
        <authorList>
            <consortium name="RefSeq"/>
        </authorList>
    </citation>
    <scope>IDENTIFICATION</scope>
    <source>
        <tissue evidence="4">Whole sample</tissue>
    </source>
</reference>
<dbReference type="GeneID" id="111113445"/>
<feature type="domain" description="P2X purinoreceptor 7 intracellular" evidence="2">
    <location>
        <begin position="34"/>
        <end position="186"/>
    </location>
</feature>
<dbReference type="AlphaFoldDB" id="A0A8B8BVQ2"/>
<dbReference type="PANTHER" id="PTHR36981:SF1">
    <property type="entry name" value="P2X PURINORECEPTOR 7 INTRACELLULAR DOMAIN-CONTAINING PROTEIN"/>
    <property type="match status" value="1"/>
</dbReference>
<dbReference type="RefSeq" id="XP_022307443.1">
    <property type="nucleotide sequence ID" value="XM_022451735.1"/>
</dbReference>
<evidence type="ECO:0000259" key="2">
    <source>
        <dbReference type="Pfam" id="PF20478"/>
    </source>
</evidence>
<evidence type="ECO:0000313" key="3">
    <source>
        <dbReference type="Proteomes" id="UP000694844"/>
    </source>
</evidence>
<name>A0A8B8BVQ2_CRAVI</name>
<evidence type="ECO:0000256" key="1">
    <source>
        <dbReference type="SAM" id="MobiDB-lite"/>
    </source>
</evidence>
<feature type="compositionally biased region" description="Acidic residues" evidence="1">
    <location>
        <begin position="34"/>
        <end position="51"/>
    </location>
</feature>
<dbReference type="InterPro" id="IPR046815">
    <property type="entry name" value="P2RX7_C"/>
</dbReference>
<gene>
    <name evidence="4" type="primary">LOC111113445</name>
</gene>
<proteinExistence type="predicted"/>
<dbReference type="OrthoDB" id="5798249at2759"/>
<keyword evidence="3" id="KW-1185">Reference proteome</keyword>
<accession>A0A8B8BVQ2</accession>
<dbReference type="PANTHER" id="PTHR36981">
    <property type="entry name" value="ZGC:195170"/>
    <property type="match status" value="1"/>
</dbReference>
<protein>
    <submittedName>
        <fullName evidence="4">Uncharacterized protein LOC111113445</fullName>
    </submittedName>
</protein>
<dbReference type="KEGG" id="cvn:111113445"/>
<dbReference type="Proteomes" id="UP000694844">
    <property type="component" value="Chromosome 9"/>
</dbReference>
<organism evidence="3 4">
    <name type="scientific">Crassostrea virginica</name>
    <name type="common">Eastern oyster</name>
    <dbReference type="NCBI Taxonomy" id="6565"/>
    <lineage>
        <taxon>Eukaryota</taxon>
        <taxon>Metazoa</taxon>
        <taxon>Spiralia</taxon>
        <taxon>Lophotrochozoa</taxon>
        <taxon>Mollusca</taxon>
        <taxon>Bivalvia</taxon>
        <taxon>Autobranchia</taxon>
        <taxon>Pteriomorphia</taxon>
        <taxon>Ostreida</taxon>
        <taxon>Ostreoidea</taxon>
        <taxon>Ostreidae</taxon>
        <taxon>Crassostrea</taxon>
    </lineage>
</organism>
<sequence length="190" mass="21989">MEATVSEAFSLAPEEIKPYNFEPLLNNTHGSNESDSEDSEDNGVEVNEGENAEGGISNRKESLEWCVCERCQLMDTNEECLCCQEVAPISEKMEDKHLKCITEHDGFRGNCLNIDVLEVSMYEFIDRDGPLDDNEPIHKLYRYLAYRRFTRWIWHILGKRRRKVIPACVVLKIRETFPSASYAGFKYPRL</sequence>
<evidence type="ECO:0000313" key="4">
    <source>
        <dbReference type="RefSeq" id="XP_022307443.1"/>
    </source>
</evidence>